<dbReference type="InterPro" id="IPR014710">
    <property type="entry name" value="RmlC-like_jellyroll"/>
</dbReference>
<comment type="caution">
    <text evidence="2">The sequence shown here is derived from an EMBL/GenBank/DDBJ whole genome shotgun (WGS) entry which is preliminary data.</text>
</comment>
<dbReference type="PROSITE" id="PS50042">
    <property type="entry name" value="CNMP_BINDING_3"/>
    <property type="match status" value="1"/>
</dbReference>
<evidence type="ECO:0000313" key="2">
    <source>
        <dbReference type="EMBL" id="MFD2548678.1"/>
    </source>
</evidence>
<dbReference type="Pfam" id="PF00027">
    <property type="entry name" value="cNMP_binding"/>
    <property type="match status" value="1"/>
</dbReference>
<proteinExistence type="predicted"/>
<dbReference type="RefSeq" id="WP_380904666.1">
    <property type="nucleotide sequence ID" value="NZ_JBHUEG010000004.1"/>
</dbReference>
<dbReference type="EMBL" id="JBHULR010000005">
    <property type="protein sequence ID" value="MFD2548678.1"/>
    <property type="molecule type" value="Genomic_DNA"/>
</dbReference>
<reference evidence="3" key="1">
    <citation type="journal article" date="2019" name="Int. J. Syst. Evol. Microbiol.">
        <title>The Global Catalogue of Microorganisms (GCM) 10K type strain sequencing project: providing services to taxonomists for standard genome sequencing and annotation.</title>
        <authorList>
            <consortium name="The Broad Institute Genomics Platform"/>
            <consortium name="The Broad Institute Genome Sequencing Center for Infectious Disease"/>
            <person name="Wu L."/>
            <person name="Ma J."/>
        </authorList>
    </citation>
    <scope>NUCLEOTIDE SEQUENCE [LARGE SCALE GENOMIC DNA]</scope>
    <source>
        <strain evidence="3">KCTC 42662</strain>
    </source>
</reference>
<organism evidence="2 3">
    <name type="scientific">Sphingobacterium suaedae</name>
    <dbReference type="NCBI Taxonomy" id="1686402"/>
    <lineage>
        <taxon>Bacteria</taxon>
        <taxon>Pseudomonadati</taxon>
        <taxon>Bacteroidota</taxon>
        <taxon>Sphingobacteriia</taxon>
        <taxon>Sphingobacteriales</taxon>
        <taxon>Sphingobacteriaceae</taxon>
        <taxon>Sphingobacterium</taxon>
    </lineage>
</organism>
<dbReference type="InterPro" id="IPR018490">
    <property type="entry name" value="cNMP-bd_dom_sf"/>
</dbReference>
<dbReference type="SUPFAM" id="SSF51206">
    <property type="entry name" value="cAMP-binding domain-like"/>
    <property type="match status" value="1"/>
</dbReference>
<dbReference type="InterPro" id="IPR000595">
    <property type="entry name" value="cNMP-bd_dom"/>
</dbReference>
<sequence length="186" mass="21020">MDALTIIQRIAVLPDSATEKLVTLFQGVVVDKNQNIIEADRLSRSIYFIRTGSCRVFYHKDGREVILDFAFPGDALISLNSYVHGKRGYETIQAMEDTTLYRIATTDLQTLFDQSVEIANWGRKLAEMETLKIESRLMSKLFKTASESYAELLERAPSMVNTIKLGFIASYLGISQVTLSRIRAKI</sequence>
<dbReference type="CDD" id="cd00038">
    <property type="entry name" value="CAP_ED"/>
    <property type="match status" value="1"/>
</dbReference>
<gene>
    <name evidence="2" type="ORF">ACFSR5_13570</name>
</gene>
<protein>
    <submittedName>
        <fullName evidence="2">Crp/Fnr family transcriptional regulator</fullName>
    </submittedName>
</protein>
<feature type="domain" description="Cyclic nucleotide-binding" evidence="1">
    <location>
        <begin position="9"/>
        <end position="112"/>
    </location>
</feature>
<name>A0ABW5KJP3_9SPHI</name>
<evidence type="ECO:0000313" key="3">
    <source>
        <dbReference type="Proteomes" id="UP001597545"/>
    </source>
</evidence>
<dbReference type="Proteomes" id="UP001597545">
    <property type="component" value="Unassembled WGS sequence"/>
</dbReference>
<accession>A0ABW5KJP3</accession>
<dbReference type="Gene3D" id="2.60.120.10">
    <property type="entry name" value="Jelly Rolls"/>
    <property type="match status" value="1"/>
</dbReference>
<keyword evidence="3" id="KW-1185">Reference proteome</keyword>
<evidence type="ECO:0000259" key="1">
    <source>
        <dbReference type="PROSITE" id="PS50042"/>
    </source>
</evidence>